<reference evidence="15" key="3">
    <citation type="submission" date="2025-09" db="UniProtKB">
        <authorList>
            <consortium name="Ensembl"/>
        </authorList>
    </citation>
    <scope>IDENTIFICATION</scope>
</reference>
<evidence type="ECO:0000256" key="2">
    <source>
        <dbReference type="ARBA" id="ARBA00022723"/>
    </source>
</evidence>
<evidence type="ECO:0000256" key="9">
    <source>
        <dbReference type="PROSITE-ProRule" id="PRU00108"/>
    </source>
</evidence>
<dbReference type="Gene3D" id="2.10.110.10">
    <property type="entry name" value="Cysteine Rich Protein"/>
    <property type="match status" value="2"/>
</dbReference>
<dbReference type="SMART" id="SM00389">
    <property type="entry name" value="HOX"/>
    <property type="match status" value="1"/>
</dbReference>
<evidence type="ECO:0000256" key="3">
    <source>
        <dbReference type="ARBA" id="ARBA00022737"/>
    </source>
</evidence>
<dbReference type="FunFam" id="2.10.110.10:FF:000032">
    <property type="entry name" value="LIM/homeobox protein Lhx3"/>
    <property type="match status" value="1"/>
</dbReference>
<protein>
    <submittedName>
        <fullName evidence="15">LIM/homeobox protein Lhx1-like</fullName>
    </submittedName>
</protein>
<dbReference type="PROSITE" id="PS00478">
    <property type="entry name" value="LIM_DOMAIN_1"/>
    <property type="match status" value="2"/>
</dbReference>
<sequence length="406" mass="44616">MVQCAGCERPILDRFLLHVLDSAWHAACVQCCECQCHLTDRCFSRDGKLYCKEDFFRLFGTRCARCGLGIPPSALVRRARSRVFHLHCFTCVLCHRQLSTGDELYVLDDGRFLCREDFLSGGAEKDANLPSVAACSDPSSSPDSREPPEEVADAETETGPPSDREATAAEHEEQSASAKRRGPRTTIKAKQLETLRAAFATTPKPTRHAREQLAQETGLSMRVIQVWFQNRRSKERRMKQLSALGARRHALLRSPRRMRALALAGRLEAGEPIPNGLFPYYGDYRGDYYSVGTNYNYFPQGRPPVLGQTPCELSFVPSPGHSENPGVGSEHHQPGEGQRYSDLLAHQPGDSPSPEPLRNTPSEAFEPGPASGSAPNVSFTSLSLGGATGFGPLSHPTSEMSEGSVW</sequence>
<feature type="compositionally biased region" description="Polar residues" evidence="12">
    <location>
        <begin position="373"/>
        <end position="383"/>
    </location>
</feature>
<proteinExistence type="predicted"/>
<dbReference type="SUPFAM" id="SSF57716">
    <property type="entry name" value="Glucocorticoid receptor-like (DNA-binding domain)"/>
    <property type="match status" value="2"/>
</dbReference>
<dbReference type="SMART" id="SM00132">
    <property type="entry name" value="LIM"/>
    <property type="match status" value="2"/>
</dbReference>
<dbReference type="Pfam" id="PF00412">
    <property type="entry name" value="LIM"/>
    <property type="match status" value="2"/>
</dbReference>
<keyword evidence="5 10" id="KW-0440">LIM domain</keyword>
<accession>A0A8C9WR00</accession>
<evidence type="ECO:0000256" key="8">
    <source>
        <dbReference type="ARBA" id="ARBA00023242"/>
    </source>
</evidence>
<dbReference type="InterPro" id="IPR001356">
    <property type="entry name" value="HD"/>
</dbReference>
<feature type="domain" description="LIM zinc-binding" evidence="13">
    <location>
        <begin position="62"/>
        <end position="124"/>
    </location>
</feature>
<keyword evidence="3" id="KW-0677">Repeat</keyword>
<keyword evidence="16" id="KW-1185">Reference proteome</keyword>
<dbReference type="PROSITE" id="PS50071">
    <property type="entry name" value="HOMEOBOX_2"/>
    <property type="match status" value="1"/>
</dbReference>
<keyword evidence="4 10" id="KW-0862">Zinc</keyword>
<feature type="domain" description="LIM zinc-binding" evidence="13">
    <location>
        <begin position="2"/>
        <end position="61"/>
    </location>
</feature>
<dbReference type="Gene3D" id="1.10.10.60">
    <property type="entry name" value="Homeodomain-like"/>
    <property type="match status" value="1"/>
</dbReference>
<dbReference type="Pfam" id="PF00046">
    <property type="entry name" value="Homeodomain"/>
    <property type="match status" value="1"/>
</dbReference>
<feature type="compositionally biased region" description="Polar residues" evidence="12">
    <location>
        <begin position="395"/>
        <end position="406"/>
    </location>
</feature>
<reference evidence="15" key="2">
    <citation type="submission" date="2025-08" db="UniProtKB">
        <authorList>
            <consortium name="Ensembl"/>
        </authorList>
    </citation>
    <scope>IDENTIFICATION</scope>
</reference>
<dbReference type="InterPro" id="IPR009057">
    <property type="entry name" value="Homeodomain-like_sf"/>
</dbReference>
<dbReference type="CDD" id="cd09375">
    <property type="entry name" value="LIM2_Lhx1_Lhx5"/>
    <property type="match status" value="1"/>
</dbReference>
<evidence type="ECO:0000256" key="7">
    <source>
        <dbReference type="ARBA" id="ARBA00023155"/>
    </source>
</evidence>
<dbReference type="InterPro" id="IPR001781">
    <property type="entry name" value="Znf_LIM"/>
</dbReference>
<keyword evidence="8 9" id="KW-0539">Nucleus</keyword>
<dbReference type="InterPro" id="IPR049618">
    <property type="entry name" value="Lhx1/5_LIM1"/>
</dbReference>
<dbReference type="GO" id="GO:0005634">
    <property type="term" value="C:nucleus"/>
    <property type="evidence" value="ECO:0007669"/>
    <property type="project" value="UniProtKB-SubCell"/>
</dbReference>
<evidence type="ECO:0000256" key="10">
    <source>
        <dbReference type="PROSITE-ProRule" id="PRU00125"/>
    </source>
</evidence>
<evidence type="ECO:0000313" key="16">
    <source>
        <dbReference type="Proteomes" id="UP000694397"/>
    </source>
</evidence>
<reference evidence="15 16" key="1">
    <citation type="submission" date="2019-04" db="EMBL/GenBank/DDBJ databases">
        <authorList>
            <consortium name="Wellcome Sanger Institute Data Sharing"/>
        </authorList>
    </citation>
    <scope>NUCLEOTIDE SEQUENCE [LARGE SCALE GENOMIC DNA]</scope>
</reference>
<dbReference type="PANTHER" id="PTHR24208:SF105">
    <property type="entry name" value="DLIM1"/>
    <property type="match status" value="1"/>
</dbReference>
<evidence type="ECO:0000313" key="15">
    <source>
        <dbReference type="Ensembl" id="ENSSFOP00015077463.1"/>
    </source>
</evidence>
<dbReference type="FunFam" id="2.10.110.10:FF:000120">
    <property type="entry name" value="Insulin gene enhancer protein ISL-2"/>
    <property type="match status" value="1"/>
</dbReference>
<gene>
    <name evidence="15" type="primary">LOC108921480</name>
</gene>
<evidence type="ECO:0000256" key="4">
    <source>
        <dbReference type="ARBA" id="ARBA00022833"/>
    </source>
</evidence>
<evidence type="ECO:0000259" key="14">
    <source>
        <dbReference type="PROSITE" id="PS50071"/>
    </source>
</evidence>
<feature type="DNA-binding region" description="Homeobox" evidence="9">
    <location>
        <begin position="180"/>
        <end position="239"/>
    </location>
</feature>
<feature type="compositionally biased region" description="Basic and acidic residues" evidence="12">
    <location>
        <begin position="162"/>
        <end position="174"/>
    </location>
</feature>
<dbReference type="GO" id="GO:0000977">
    <property type="term" value="F:RNA polymerase II transcription regulatory region sequence-specific DNA binding"/>
    <property type="evidence" value="ECO:0007669"/>
    <property type="project" value="TreeGrafter"/>
</dbReference>
<dbReference type="InterPro" id="IPR049619">
    <property type="entry name" value="Lhx1/5_LIM2"/>
</dbReference>
<evidence type="ECO:0000256" key="5">
    <source>
        <dbReference type="ARBA" id="ARBA00023038"/>
    </source>
</evidence>
<feature type="region of interest" description="Disordered" evidence="12">
    <location>
        <begin position="309"/>
        <end position="406"/>
    </location>
</feature>
<keyword evidence="6 9" id="KW-0238">DNA-binding</keyword>
<dbReference type="SUPFAM" id="SSF46689">
    <property type="entry name" value="Homeodomain-like"/>
    <property type="match status" value="1"/>
</dbReference>
<keyword evidence="2 10" id="KW-0479">Metal-binding</keyword>
<dbReference type="Ensembl" id="ENSSFOT00015073750.1">
    <property type="protein sequence ID" value="ENSSFOP00015077463.1"/>
    <property type="gene ID" value="ENSSFOG00015027951.1"/>
</dbReference>
<dbReference type="InterPro" id="IPR050453">
    <property type="entry name" value="LIM_Homeobox_TF"/>
</dbReference>
<dbReference type="KEGG" id="sfm:108921480"/>
<name>A0A8C9WR00_SCLFO</name>
<organism evidence="15 16">
    <name type="scientific">Scleropages formosus</name>
    <name type="common">Asian bonytongue</name>
    <name type="synonym">Osteoglossum formosum</name>
    <dbReference type="NCBI Taxonomy" id="113540"/>
    <lineage>
        <taxon>Eukaryota</taxon>
        <taxon>Metazoa</taxon>
        <taxon>Chordata</taxon>
        <taxon>Craniata</taxon>
        <taxon>Vertebrata</taxon>
        <taxon>Euteleostomi</taxon>
        <taxon>Actinopterygii</taxon>
        <taxon>Neopterygii</taxon>
        <taxon>Teleostei</taxon>
        <taxon>Osteoglossocephala</taxon>
        <taxon>Osteoglossomorpha</taxon>
        <taxon>Osteoglossiformes</taxon>
        <taxon>Osteoglossidae</taxon>
        <taxon>Scleropages</taxon>
    </lineage>
</organism>
<keyword evidence="7 9" id="KW-0371">Homeobox</keyword>
<dbReference type="FunFam" id="1.10.10.60:FF:000075">
    <property type="entry name" value="LIM/homeobox protein Lhx1"/>
    <property type="match status" value="1"/>
</dbReference>
<dbReference type="GO" id="GO:0008270">
    <property type="term" value="F:zinc ion binding"/>
    <property type="evidence" value="ECO:0007669"/>
    <property type="project" value="InterPro"/>
</dbReference>
<dbReference type="GeneID" id="108921480"/>
<dbReference type="CDD" id="cd00086">
    <property type="entry name" value="homeodomain"/>
    <property type="match status" value="1"/>
</dbReference>
<dbReference type="PROSITE" id="PS00027">
    <property type="entry name" value="HOMEOBOX_1"/>
    <property type="match status" value="1"/>
</dbReference>
<dbReference type="PANTHER" id="PTHR24208">
    <property type="entry name" value="LIM/HOMEOBOX PROTEIN LHX"/>
    <property type="match status" value="1"/>
</dbReference>
<feature type="region of interest" description="Disordered" evidence="12">
    <location>
        <begin position="129"/>
        <end position="190"/>
    </location>
</feature>
<evidence type="ECO:0000256" key="11">
    <source>
        <dbReference type="RuleBase" id="RU000682"/>
    </source>
</evidence>
<dbReference type="OrthoDB" id="10068367at2759"/>
<evidence type="ECO:0000256" key="12">
    <source>
        <dbReference type="SAM" id="MobiDB-lite"/>
    </source>
</evidence>
<dbReference type="GO" id="GO:0030182">
    <property type="term" value="P:neuron differentiation"/>
    <property type="evidence" value="ECO:0007669"/>
    <property type="project" value="TreeGrafter"/>
</dbReference>
<dbReference type="Proteomes" id="UP000694397">
    <property type="component" value="Chromosome 25"/>
</dbReference>
<dbReference type="GeneTree" id="ENSGT00940000164085"/>
<dbReference type="InterPro" id="IPR017970">
    <property type="entry name" value="Homeobox_CS"/>
</dbReference>
<dbReference type="RefSeq" id="XP_029105233.1">
    <property type="nucleotide sequence ID" value="XM_029249400.1"/>
</dbReference>
<feature type="domain" description="Homeobox" evidence="14">
    <location>
        <begin position="178"/>
        <end position="238"/>
    </location>
</feature>
<dbReference type="PROSITE" id="PS50023">
    <property type="entry name" value="LIM_DOMAIN_2"/>
    <property type="match status" value="2"/>
</dbReference>
<evidence type="ECO:0000256" key="1">
    <source>
        <dbReference type="ARBA" id="ARBA00004123"/>
    </source>
</evidence>
<dbReference type="AlphaFoldDB" id="A0A8C9WR00"/>
<evidence type="ECO:0000259" key="13">
    <source>
        <dbReference type="PROSITE" id="PS50023"/>
    </source>
</evidence>
<evidence type="ECO:0000256" key="6">
    <source>
        <dbReference type="ARBA" id="ARBA00023125"/>
    </source>
</evidence>
<dbReference type="CDD" id="cd09367">
    <property type="entry name" value="LIM1_Lhx1_Lhx5"/>
    <property type="match status" value="1"/>
</dbReference>
<dbReference type="GO" id="GO:0000981">
    <property type="term" value="F:DNA-binding transcription factor activity, RNA polymerase II-specific"/>
    <property type="evidence" value="ECO:0007669"/>
    <property type="project" value="InterPro"/>
</dbReference>
<comment type="subcellular location">
    <subcellularLocation>
        <location evidence="1 9 11">Nucleus</location>
    </subcellularLocation>
</comment>